<organism evidence="2 3">
    <name type="scientific">Urechidicola croceus</name>
    <dbReference type="NCBI Taxonomy" id="1850246"/>
    <lineage>
        <taxon>Bacteria</taxon>
        <taxon>Pseudomonadati</taxon>
        <taxon>Bacteroidota</taxon>
        <taxon>Flavobacteriia</taxon>
        <taxon>Flavobacteriales</taxon>
        <taxon>Flavobacteriaceae</taxon>
        <taxon>Urechidicola</taxon>
    </lineage>
</organism>
<evidence type="ECO:0008006" key="4">
    <source>
        <dbReference type="Google" id="ProtNLM"/>
    </source>
</evidence>
<feature type="compositionally biased region" description="Basic and acidic residues" evidence="1">
    <location>
        <begin position="286"/>
        <end position="296"/>
    </location>
</feature>
<dbReference type="AlphaFoldDB" id="A0A1D8P8Z5"/>
<dbReference type="Proteomes" id="UP000176050">
    <property type="component" value="Chromosome"/>
</dbReference>
<feature type="compositionally biased region" description="Basic residues" evidence="1">
    <location>
        <begin position="297"/>
        <end position="312"/>
    </location>
</feature>
<dbReference type="STRING" id="1850246.LPB138_10275"/>
<dbReference type="PROSITE" id="PS51257">
    <property type="entry name" value="PROKAR_LIPOPROTEIN"/>
    <property type="match status" value="1"/>
</dbReference>
<dbReference type="OrthoDB" id="1150486at2"/>
<feature type="region of interest" description="Disordered" evidence="1">
    <location>
        <begin position="286"/>
        <end position="312"/>
    </location>
</feature>
<dbReference type="EMBL" id="CP017478">
    <property type="protein sequence ID" value="AOW21042.1"/>
    <property type="molecule type" value="Genomic_DNA"/>
</dbReference>
<dbReference type="RefSeq" id="WP_070237206.1">
    <property type="nucleotide sequence ID" value="NZ_CP017478.1"/>
</dbReference>
<evidence type="ECO:0000256" key="1">
    <source>
        <dbReference type="SAM" id="MobiDB-lite"/>
    </source>
</evidence>
<gene>
    <name evidence="2" type="ORF">LPB138_10275</name>
</gene>
<reference evidence="2 3" key="1">
    <citation type="submission" date="2016-10" db="EMBL/GenBank/DDBJ databases">
        <title>Lutibacter sp. LPB0138, isolated from marine gastropod.</title>
        <authorList>
            <person name="Kim E."/>
            <person name="Yi H."/>
        </authorList>
    </citation>
    <scope>NUCLEOTIDE SEQUENCE [LARGE SCALE GENOMIC DNA]</scope>
    <source>
        <strain evidence="2 3">LPB0138</strain>
    </source>
</reference>
<evidence type="ECO:0000313" key="3">
    <source>
        <dbReference type="Proteomes" id="UP000176050"/>
    </source>
</evidence>
<keyword evidence="3" id="KW-1185">Reference proteome</keyword>
<evidence type="ECO:0000313" key="2">
    <source>
        <dbReference type="EMBL" id="AOW21042.1"/>
    </source>
</evidence>
<accession>A0A1D8P8Z5</accession>
<proteinExistence type="predicted"/>
<protein>
    <recommendedName>
        <fullName evidence="4">Nicotinic acid mononucleotide adenyltransferase</fullName>
    </recommendedName>
</protein>
<dbReference type="KEGG" id="lul:LPB138_10275"/>
<sequence length="312" mass="36656">MKAIKLFFGMFIIGTLFTSCYSDDPIYYDPIQPVSLETLITDYDLWYVDYHRTTGSGDVPFVSKAFTLSFRNGRVYANNNLVDIGYTGNGYGIEIGYYDTFNDDLQIDHVLDGVYDFEVIQVSGDEIRLRDNFENVTYYLEGYNRNTFDYDQIFYENIEYFLQEYVGWEKTFASSTGMLNEFDNENYLAFTPENITTFYSSEDDFGTNIDYVNWDYVGGYEVFDVQGYENLKILTLDYDLGDNEEFELVVLNDGKIELYHVDSNSTYEFTGREFLQYLKTSSTKKGESTVRKEDRKRTKVQRKMKVRKKHLK</sequence>
<name>A0A1D8P8Z5_9FLAO</name>